<dbReference type="Pfam" id="PF00034">
    <property type="entry name" value="Cytochrom_C"/>
    <property type="match status" value="1"/>
</dbReference>
<evidence type="ECO:0000256" key="3">
    <source>
        <dbReference type="ARBA" id="ARBA00022723"/>
    </source>
</evidence>
<feature type="chain" id="PRO_5010357169" evidence="7">
    <location>
        <begin position="21"/>
        <end position="132"/>
    </location>
</feature>
<dbReference type="Gene3D" id="1.10.760.10">
    <property type="entry name" value="Cytochrome c-like domain"/>
    <property type="match status" value="1"/>
</dbReference>
<accession>A0A1G9UTM0</accession>
<dbReference type="EMBL" id="FNGY01000004">
    <property type="protein sequence ID" value="SDM63248.1"/>
    <property type="molecule type" value="Genomic_DNA"/>
</dbReference>
<feature type="binding site" description="covalent" evidence="6">
    <location>
        <position position="61"/>
    </location>
    <ligand>
        <name>heme c</name>
        <dbReference type="ChEBI" id="CHEBI:61717"/>
    </ligand>
</feature>
<feature type="signal peptide" evidence="7">
    <location>
        <begin position="1"/>
        <end position="20"/>
    </location>
</feature>
<feature type="binding site" description="covalent" evidence="6">
    <location>
        <position position="110"/>
    </location>
    <ligand>
        <name>heme c</name>
        <dbReference type="ChEBI" id="CHEBI:61717"/>
    </ligand>
</feature>
<dbReference type="PRINTS" id="PR00606">
    <property type="entry name" value="CYTCHROMECID"/>
</dbReference>
<dbReference type="Proteomes" id="UP000183200">
    <property type="component" value="Unassembled WGS sequence"/>
</dbReference>
<evidence type="ECO:0000256" key="6">
    <source>
        <dbReference type="PIRSR" id="PIRSR602324-1"/>
    </source>
</evidence>
<comment type="PTM">
    <text evidence="6">Binds 1 heme c group covalently per subunit.</text>
</comment>
<evidence type="ECO:0000313" key="10">
    <source>
        <dbReference type="Proteomes" id="UP000183200"/>
    </source>
</evidence>
<keyword evidence="4" id="KW-0249">Electron transport</keyword>
<dbReference type="AlphaFoldDB" id="A0A1G9UTM0"/>
<feature type="domain" description="Cytochrome c" evidence="8">
    <location>
        <begin position="47"/>
        <end position="132"/>
    </location>
</feature>
<gene>
    <name evidence="9" type="ORF">SAMN05421820_104278</name>
</gene>
<keyword evidence="5 6" id="KW-0408">Iron</keyword>
<reference evidence="10" key="1">
    <citation type="submission" date="2016-10" db="EMBL/GenBank/DDBJ databases">
        <authorList>
            <person name="Varghese N."/>
            <person name="Submissions S."/>
        </authorList>
    </citation>
    <scope>NUCLEOTIDE SEQUENCE [LARGE SCALE GENOMIC DNA]</scope>
    <source>
        <strain evidence="10">DSM 19110</strain>
    </source>
</reference>
<dbReference type="InterPro" id="IPR036909">
    <property type="entry name" value="Cyt_c-like_dom_sf"/>
</dbReference>
<dbReference type="InterPro" id="IPR002324">
    <property type="entry name" value="Cyt_c_ID"/>
</dbReference>
<keyword evidence="1" id="KW-0813">Transport</keyword>
<keyword evidence="2 6" id="KW-0349">Heme</keyword>
<dbReference type="GO" id="GO:0020037">
    <property type="term" value="F:heme binding"/>
    <property type="evidence" value="ECO:0007669"/>
    <property type="project" value="InterPro"/>
</dbReference>
<evidence type="ECO:0000313" key="9">
    <source>
        <dbReference type="EMBL" id="SDM63248.1"/>
    </source>
</evidence>
<keyword evidence="10" id="KW-1185">Reference proteome</keyword>
<dbReference type="InterPro" id="IPR009056">
    <property type="entry name" value="Cyt_c-like_dom"/>
</dbReference>
<evidence type="ECO:0000259" key="8">
    <source>
        <dbReference type="PROSITE" id="PS51007"/>
    </source>
</evidence>
<evidence type="ECO:0000256" key="2">
    <source>
        <dbReference type="ARBA" id="ARBA00022617"/>
    </source>
</evidence>
<dbReference type="SUPFAM" id="SSF46626">
    <property type="entry name" value="Cytochrome c"/>
    <property type="match status" value="1"/>
</dbReference>
<dbReference type="PROSITE" id="PS51007">
    <property type="entry name" value="CYTC"/>
    <property type="match status" value="1"/>
</dbReference>
<dbReference type="GO" id="GO:0009055">
    <property type="term" value="F:electron transfer activity"/>
    <property type="evidence" value="ECO:0007669"/>
    <property type="project" value="InterPro"/>
</dbReference>
<evidence type="ECO:0000256" key="1">
    <source>
        <dbReference type="ARBA" id="ARBA00022448"/>
    </source>
</evidence>
<protein>
    <submittedName>
        <fullName evidence="9">Cytochrome c</fullName>
    </submittedName>
</protein>
<evidence type="ECO:0000256" key="5">
    <source>
        <dbReference type="ARBA" id="ARBA00023004"/>
    </source>
</evidence>
<dbReference type="OrthoDB" id="9814063at2"/>
<keyword evidence="3 6" id="KW-0479">Metal-binding</keyword>
<sequence length="132" mass="13908">MKKILIIPVFALFAITPSLSFGQTTKKKTTKTAKTTSPAKAAVATAADIAEGKALLAKSDCMACHTLDTKLVGPAYKNVAVKYPDNAESYDQLAGKIINGGAGVWGQIPMSPHSSLSVSDAKKMVKYILSLH</sequence>
<keyword evidence="7" id="KW-0732">Signal</keyword>
<evidence type="ECO:0000256" key="4">
    <source>
        <dbReference type="ARBA" id="ARBA00022982"/>
    </source>
</evidence>
<dbReference type="GO" id="GO:0005506">
    <property type="term" value="F:iron ion binding"/>
    <property type="evidence" value="ECO:0007669"/>
    <property type="project" value="InterPro"/>
</dbReference>
<organism evidence="9 10">
    <name type="scientific">Pedobacter steynii</name>
    <dbReference type="NCBI Taxonomy" id="430522"/>
    <lineage>
        <taxon>Bacteria</taxon>
        <taxon>Pseudomonadati</taxon>
        <taxon>Bacteroidota</taxon>
        <taxon>Sphingobacteriia</taxon>
        <taxon>Sphingobacteriales</taxon>
        <taxon>Sphingobacteriaceae</taxon>
        <taxon>Pedobacter</taxon>
    </lineage>
</organism>
<proteinExistence type="predicted"/>
<name>A0A1G9UTM0_9SPHI</name>
<evidence type="ECO:0000256" key="7">
    <source>
        <dbReference type="SAM" id="SignalP"/>
    </source>
</evidence>
<feature type="binding site" description="covalent" evidence="6">
    <location>
        <position position="65"/>
    </location>
    <ligand>
        <name>heme c</name>
        <dbReference type="ChEBI" id="CHEBI:61717"/>
    </ligand>
</feature>
<dbReference type="RefSeq" id="WP_074607540.1">
    <property type="nucleotide sequence ID" value="NZ_FNGY01000004.1"/>
</dbReference>